<dbReference type="EMBL" id="KV426472">
    <property type="protein sequence ID" value="KZV80537.1"/>
    <property type="molecule type" value="Genomic_DNA"/>
</dbReference>
<dbReference type="Gene3D" id="3.90.550.20">
    <property type="match status" value="1"/>
</dbReference>
<proteinExistence type="predicted"/>
<feature type="region of interest" description="Disordered" evidence="1">
    <location>
        <begin position="1"/>
        <end position="24"/>
    </location>
</feature>
<dbReference type="SUPFAM" id="SSF53448">
    <property type="entry name" value="Nucleotide-diphospho-sugar transferases"/>
    <property type="match status" value="1"/>
</dbReference>
<dbReference type="PANTHER" id="PTHR32385:SF15">
    <property type="entry name" value="INOSITOL PHOSPHOCERAMIDE MANNOSYLTRANSFERASE 1"/>
    <property type="match status" value="1"/>
</dbReference>
<dbReference type="InterPro" id="IPR029044">
    <property type="entry name" value="Nucleotide-diphossugar_trans"/>
</dbReference>
<dbReference type="Pfam" id="PF05704">
    <property type="entry name" value="Caps_synth"/>
    <property type="match status" value="1"/>
</dbReference>
<reference evidence="2 3" key="1">
    <citation type="journal article" date="2016" name="Mol. Biol. Evol.">
        <title>Comparative Genomics of Early-Diverging Mushroom-Forming Fungi Provides Insights into the Origins of Lignocellulose Decay Capabilities.</title>
        <authorList>
            <person name="Nagy L.G."/>
            <person name="Riley R."/>
            <person name="Tritt A."/>
            <person name="Adam C."/>
            <person name="Daum C."/>
            <person name="Floudas D."/>
            <person name="Sun H."/>
            <person name="Yadav J.S."/>
            <person name="Pangilinan J."/>
            <person name="Larsson K.H."/>
            <person name="Matsuura K."/>
            <person name="Barry K."/>
            <person name="Labutti K."/>
            <person name="Kuo R."/>
            <person name="Ohm R.A."/>
            <person name="Bhattacharya S.S."/>
            <person name="Shirouzu T."/>
            <person name="Yoshinaga Y."/>
            <person name="Martin F.M."/>
            <person name="Grigoriev I.V."/>
            <person name="Hibbett D.S."/>
        </authorList>
    </citation>
    <scope>NUCLEOTIDE SEQUENCE [LARGE SCALE GENOMIC DNA]</scope>
    <source>
        <strain evidence="2 3">HHB12029</strain>
    </source>
</reference>
<organism evidence="2 3">
    <name type="scientific">Exidia glandulosa HHB12029</name>
    <dbReference type="NCBI Taxonomy" id="1314781"/>
    <lineage>
        <taxon>Eukaryota</taxon>
        <taxon>Fungi</taxon>
        <taxon>Dikarya</taxon>
        <taxon>Basidiomycota</taxon>
        <taxon>Agaricomycotina</taxon>
        <taxon>Agaricomycetes</taxon>
        <taxon>Auriculariales</taxon>
        <taxon>Exidiaceae</taxon>
        <taxon>Exidia</taxon>
    </lineage>
</organism>
<name>A0A165BFK0_EXIGL</name>
<gene>
    <name evidence="2" type="ORF">EXIGLDRAFT_845445</name>
</gene>
<dbReference type="InterPro" id="IPR008441">
    <property type="entry name" value="AfumC-like_glycosyl_Trfase"/>
</dbReference>
<dbReference type="GO" id="GO:0000030">
    <property type="term" value="F:mannosyltransferase activity"/>
    <property type="evidence" value="ECO:0007669"/>
    <property type="project" value="TreeGrafter"/>
</dbReference>
<evidence type="ECO:0008006" key="4">
    <source>
        <dbReference type="Google" id="ProtNLM"/>
    </source>
</evidence>
<dbReference type="PANTHER" id="PTHR32385">
    <property type="entry name" value="MANNOSYL PHOSPHORYLINOSITOL CERAMIDE SYNTHASE"/>
    <property type="match status" value="1"/>
</dbReference>
<dbReference type="GO" id="GO:0016020">
    <property type="term" value="C:membrane"/>
    <property type="evidence" value="ECO:0007669"/>
    <property type="project" value="GOC"/>
</dbReference>
<dbReference type="GO" id="GO:0051999">
    <property type="term" value="P:mannosyl-inositol phosphorylceramide biosynthetic process"/>
    <property type="evidence" value="ECO:0007669"/>
    <property type="project" value="TreeGrafter"/>
</dbReference>
<dbReference type="OrthoDB" id="409543at2759"/>
<accession>A0A165BFK0</accession>
<dbReference type="Proteomes" id="UP000077266">
    <property type="component" value="Unassembled WGS sequence"/>
</dbReference>
<sequence length="416" mass="47047">MAHHPPKSFTPHSKLLVPNAKATGTRTESEIVQHILSHRPVMHEKNVWAFWDKGWDAIRPWTKRNIVDWVRRLGPDWEVRVLDVAPDSPRHVRHFVDEAHVPPAFNKFDHEHAGQHKSDILRVLLLYLHGGVWIDVGAILTRHLDDIWCRISDPNDPTEVVGIANAMGGEAMPDRVLCNTFLAAAKGSLFTRLWHEVFSAVMNDRTSSLDARLDPLFAHLTPFTLPGFTDSVKVPVEAIADYLAQFTAAGRLFALIDPSVGWDGPRFFQENLMLFTMDEMFIQNFLTDWSGELQFAHLSRPRSEPVDRTDLDQLASEAFVETSLERSIIIKMSQGLLPEPIPLAKIWNRKENANADVAPGTWAEYLRWGSVHLDQDRPLVPLSKEEKVALSTRIWTAGVLDIIDATTPVRDAVLLC</sequence>
<keyword evidence="3" id="KW-1185">Reference proteome</keyword>
<dbReference type="InterPro" id="IPR051706">
    <property type="entry name" value="Glycosyltransferase_domain"/>
</dbReference>
<protein>
    <recommendedName>
        <fullName evidence="4">Glycosyltransferase family 32 protein</fullName>
    </recommendedName>
</protein>
<evidence type="ECO:0000313" key="3">
    <source>
        <dbReference type="Proteomes" id="UP000077266"/>
    </source>
</evidence>
<dbReference type="AlphaFoldDB" id="A0A165BFK0"/>
<dbReference type="InParanoid" id="A0A165BFK0"/>
<evidence type="ECO:0000313" key="2">
    <source>
        <dbReference type="EMBL" id="KZV80537.1"/>
    </source>
</evidence>
<evidence type="ECO:0000256" key="1">
    <source>
        <dbReference type="SAM" id="MobiDB-lite"/>
    </source>
</evidence>